<evidence type="ECO:0000313" key="2">
    <source>
        <dbReference type="EMBL" id="ORX78217.1"/>
    </source>
</evidence>
<keyword evidence="3" id="KW-1185">Reference proteome</keyword>
<dbReference type="OrthoDB" id="10516122at2759"/>
<evidence type="ECO:0000256" key="1">
    <source>
        <dbReference type="SAM" id="Phobius"/>
    </source>
</evidence>
<proteinExistence type="predicted"/>
<sequence length="265" mass="30838">MRNYNSKIISLLLILSISLYKIPLVVYCVTYRPTNYTMQDVENIKVYDNWPCPENSSDEIWKGINLEDGSFIKACEYQYYCHKTGYCIKIETIGELYKINNHHVYNGDVGYYIYNSSNITKTEKLIPISCNKKRVKKDRCFTEKCFQNSDCFSNKCIKGVCMTDDNNPTYVCKTVSENSQLKVKCLLSHQEKCKNDNECGDDAICKYDNVCLVIGYIEDTVTGKLIMIEFIAFFLLIISLVILYFKYKITTKIKKKKENRETSNN</sequence>
<protein>
    <submittedName>
        <fullName evidence="2">Uncharacterized protein</fullName>
    </submittedName>
</protein>
<keyword evidence="1" id="KW-1133">Transmembrane helix</keyword>
<organism evidence="2 3">
    <name type="scientific">Anaeromyces robustus</name>
    <dbReference type="NCBI Taxonomy" id="1754192"/>
    <lineage>
        <taxon>Eukaryota</taxon>
        <taxon>Fungi</taxon>
        <taxon>Fungi incertae sedis</taxon>
        <taxon>Chytridiomycota</taxon>
        <taxon>Chytridiomycota incertae sedis</taxon>
        <taxon>Neocallimastigomycetes</taxon>
        <taxon>Neocallimastigales</taxon>
        <taxon>Neocallimastigaceae</taxon>
        <taxon>Anaeromyces</taxon>
    </lineage>
</organism>
<comment type="caution">
    <text evidence="2">The sequence shown here is derived from an EMBL/GenBank/DDBJ whole genome shotgun (WGS) entry which is preliminary data.</text>
</comment>
<name>A0A1Y1WXC9_9FUNG</name>
<keyword evidence="1" id="KW-0812">Transmembrane</keyword>
<feature type="transmembrane region" description="Helical" evidence="1">
    <location>
        <begin position="225"/>
        <end position="247"/>
    </location>
</feature>
<evidence type="ECO:0000313" key="3">
    <source>
        <dbReference type="Proteomes" id="UP000193944"/>
    </source>
</evidence>
<reference evidence="2 3" key="2">
    <citation type="submission" date="2016-08" db="EMBL/GenBank/DDBJ databases">
        <title>Pervasive Adenine N6-methylation of Active Genes in Fungi.</title>
        <authorList>
            <consortium name="DOE Joint Genome Institute"/>
            <person name="Mondo S.J."/>
            <person name="Dannebaum R.O."/>
            <person name="Kuo R.C."/>
            <person name="Labutti K."/>
            <person name="Haridas S."/>
            <person name="Kuo A."/>
            <person name="Salamov A."/>
            <person name="Ahrendt S.R."/>
            <person name="Lipzen A."/>
            <person name="Sullivan W."/>
            <person name="Andreopoulos W.B."/>
            <person name="Clum A."/>
            <person name="Lindquist E."/>
            <person name="Daum C."/>
            <person name="Ramamoorthy G.K."/>
            <person name="Gryganskyi A."/>
            <person name="Culley D."/>
            <person name="Magnuson J.K."/>
            <person name="James T.Y."/>
            <person name="O'Malley M.A."/>
            <person name="Stajich J.E."/>
            <person name="Spatafora J.W."/>
            <person name="Visel A."/>
            <person name="Grigoriev I.V."/>
        </authorList>
    </citation>
    <scope>NUCLEOTIDE SEQUENCE [LARGE SCALE GENOMIC DNA]</scope>
    <source>
        <strain evidence="2 3">S4</strain>
    </source>
</reference>
<accession>A0A1Y1WXC9</accession>
<gene>
    <name evidence="2" type="ORF">BCR32DRAFT_301903</name>
</gene>
<dbReference type="EMBL" id="MCFG01000218">
    <property type="protein sequence ID" value="ORX78217.1"/>
    <property type="molecule type" value="Genomic_DNA"/>
</dbReference>
<keyword evidence="1" id="KW-0472">Membrane</keyword>
<dbReference type="AlphaFoldDB" id="A0A1Y1WXC9"/>
<dbReference type="Proteomes" id="UP000193944">
    <property type="component" value="Unassembled WGS sequence"/>
</dbReference>
<reference evidence="2 3" key="1">
    <citation type="submission" date="2016-08" db="EMBL/GenBank/DDBJ databases">
        <title>A Parts List for Fungal Cellulosomes Revealed by Comparative Genomics.</title>
        <authorList>
            <consortium name="DOE Joint Genome Institute"/>
            <person name="Haitjema C.H."/>
            <person name="Gilmore S.P."/>
            <person name="Henske J.K."/>
            <person name="Solomon K.V."/>
            <person name="De Groot R."/>
            <person name="Kuo A."/>
            <person name="Mondo S.J."/>
            <person name="Salamov A.A."/>
            <person name="Labutti K."/>
            <person name="Zhao Z."/>
            <person name="Chiniquy J."/>
            <person name="Barry K."/>
            <person name="Brewer H.M."/>
            <person name="Purvine S.O."/>
            <person name="Wright A.T."/>
            <person name="Boxma B."/>
            <person name="Van Alen T."/>
            <person name="Hackstein J.H."/>
            <person name="Baker S.E."/>
            <person name="Grigoriev I.V."/>
            <person name="O'Malley M.A."/>
        </authorList>
    </citation>
    <scope>NUCLEOTIDE SEQUENCE [LARGE SCALE GENOMIC DNA]</scope>
    <source>
        <strain evidence="2 3">S4</strain>
    </source>
</reference>